<sequence length="159" mass="18519">MTHSITKTQDPLTSRDRTIIAHIINQSDYPHKCQSEHVITIWINDDVVWVKMTHGYARFNKIQFKAAVAHFKQVLETPRERNDRLSQELETACKKFKLWHGQIDWLSFGCKLFQDKELMGVVGYNERGWYCRRRQYGPSQQVLTIDDAITLLGVKVAAA</sequence>
<comment type="caution">
    <text evidence="1">The sequence shown here is derived from an EMBL/GenBank/DDBJ whole genome shotgun (WGS) entry which is preliminary data.</text>
</comment>
<protein>
    <submittedName>
        <fullName evidence="1">Uncharacterized protein</fullName>
    </submittedName>
</protein>
<evidence type="ECO:0000313" key="2">
    <source>
        <dbReference type="Proteomes" id="UP000245124"/>
    </source>
</evidence>
<reference evidence="1 2" key="1">
    <citation type="submission" date="2017-06" db="EMBL/GenBank/DDBJ databases">
        <title>Genome sequencing of cyanobaciteial culture collection at National Institute for Environmental Studies (NIES).</title>
        <authorList>
            <person name="Hirose Y."/>
            <person name="Shimura Y."/>
            <person name="Fujisawa T."/>
            <person name="Nakamura Y."/>
            <person name="Kawachi M."/>
        </authorList>
    </citation>
    <scope>NUCLEOTIDE SEQUENCE [LARGE SCALE GENOMIC DNA]</scope>
    <source>
        <strain evidence="1 2">NIES-4072</strain>
    </source>
</reference>
<organism evidence="1 2">
    <name type="scientific">Nostoc commune NIES-4072</name>
    <dbReference type="NCBI Taxonomy" id="2005467"/>
    <lineage>
        <taxon>Bacteria</taxon>
        <taxon>Bacillati</taxon>
        <taxon>Cyanobacteriota</taxon>
        <taxon>Cyanophyceae</taxon>
        <taxon>Nostocales</taxon>
        <taxon>Nostocaceae</taxon>
        <taxon>Nostoc</taxon>
    </lineage>
</organism>
<evidence type="ECO:0000313" key="1">
    <source>
        <dbReference type="EMBL" id="GBG23298.1"/>
    </source>
</evidence>
<dbReference type="AlphaFoldDB" id="A0A2R5G0R0"/>
<gene>
    <name evidence="1" type="ORF">NIES4072_70100</name>
</gene>
<dbReference type="Proteomes" id="UP000245124">
    <property type="component" value="Unassembled WGS sequence"/>
</dbReference>
<accession>A0A2R5G0R0</accession>
<dbReference type="EMBL" id="BDUD01000002">
    <property type="protein sequence ID" value="GBG23298.1"/>
    <property type="molecule type" value="Genomic_DNA"/>
</dbReference>
<proteinExistence type="predicted"/>
<name>A0A2R5G0R0_NOSCO</name>
<dbReference type="OrthoDB" id="483755at2"/>
<dbReference type="RefSeq" id="WP_109013179.1">
    <property type="nucleotide sequence ID" value="NZ_BDUD01000002.1"/>
</dbReference>
<keyword evidence="2" id="KW-1185">Reference proteome</keyword>